<gene>
    <name evidence="3" type="ORF">CCBH4851_00400</name>
</gene>
<feature type="chain" id="PRO_5006042319" description="Rap1a immunity protein domain-containing protein" evidence="1">
    <location>
        <begin position="25"/>
        <end position="138"/>
    </location>
</feature>
<dbReference type="Gene3D" id="1.10.890.40">
    <property type="match status" value="1"/>
</dbReference>
<dbReference type="EMBL" id="KT454971">
    <property type="protein sequence ID" value="ALI59103.1"/>
    <property type="molecule type" value="Genomic_DNA"/>
</dbReference>
<dbReference type="AlphaFoldDB" id="A0A0P0AJQ4"/>
<evidence type="ECO:0000313" key="3">
    <source>
        <dbReference type="EMBL" id="ALI59103.1"/>
    </source>
</evidence>
<evidence type="ECO:0000256" key="1">
    <source>
        <dbReference type="SAM" id="SignalP"/>
    </source>
</evidence>
<sequence length="138" mass="14933">MCPSDWLRGVACALMVMVSGQVMAADGADQAAKSVRSFWRAGQLYELCTSKADNERAHCEGFITGLASTLQDAQLSRVPICIPKGTSSQDVVSKVVWYLREKADADDLKLPAANLLGPVLAFLYNCTPGQPPKFTQPR</sequence>
<dbReference type="InterPro" id="IPR041238">
    <property type="entry name" value="Rap1a"/>
</dbReference>
<organism evidence="3">
    <name type="scientific">Pseudomonas aeruginosa</name>
    <dbReference type="NCBI Taxonomy" id="287"/>
    <lineage>
        <taxon>Bacteria</taxon>
        <taxon>Pseudomonadati</taxon>
        <taxon>Pseudomonadota</taxon>
        <taxon>Gammaproteobacteria</taxon>
        <taxon>Pseudomonadales</taxon>
        <taxon>Pseudomonadaceae</taxon>
        <taxon>Pseudomonas</taxon>
    </lineage>
</organism>
<proteinExistence type="predicted"/>
<accession>A0A0P0AJQ4</accession>
<name>A0A0P0AJQ4_PSEAI</name>
<reference evidence="3" key="1">
    <citation type="submission" date="2015-08" db="EMBL/GenBank/DDBJ databases">
        <title>Pseudomonas aeruginosa strain CCBH4851 chromosome region.</title>
        <authorList>
            <person name="Silveira M.C."/>
            <person name="Carvalho-Assef A.P.D."/>
            <person name="Albano R.M."/>
        </authorList>
    </citation>
    <scope>NUCLEOTIDE SEQUENCE</scope>
    <source>
        <strain evidence="3">CCBH4851</strain>
    </source>
</reference>
<protein>
    <recommendedName>
        <fullName evidence="2">Rap1a immunity protein domain-containing protein</fullName>
    </recommendedName>
</protein>
<feature type="signal peptide" evidence="1">
    <location>
        <begin position="1"/>
        <end position="24"/>
    </location>
</feature>
<keyword evidence="1" id="KW-0732">Signal</keyword>
<feature type="domain" description="Rap1a immunity protein" evidence="2">
    <location>
        <begin position="41"/>
        <end position="126"/>
    </location>
</feature>
<dbReference type="Pfam" id="PF18602">
    <property type="entry name" value="Rap1a"/>
    <property type="match status" value="1"/>
</dbReference>
<evidence type="ECO:0000259" key="2">
    <source>
        <dbReference type="Pfam" id="PF18602"/>
    </source>
</evidence>